<proteinExistence type="predicted"/>
<dbReference type="Proteomes" id="UP000004277">
    <property type="component" value="Unassembled WGS sequence"/>
</dbReference>
<gene>
    <name evidence="1" type="ORF">MW7_008120</name>
</gene>
<comment type="caution">
    <text evidence="1">The sequence shown here is derived from an EMBL/GenBank/DDBJ whole genome shotgun (WGS) entry which is preliminary data.</text>
</comment>
<keyword evidence="2" id="KW-1185">Reference proteome</keyword>
<organism evidence="1 2">
    <name type="scientific">Imbroritus primus</name>
    <dbReference type="NCBI Taxonomy" id="3058603"/>
    <lineage>
        <taxon>Bacteria</taxon>
        <taxon>Pseudomonadati</taxon>
        <taxon>Pseudomonadota</taxon>
        <taxon>Betaproteobacteria</taxon>
        <taxon>Burkholderiales</taxon>
        <taxon>Burkholderiaceae</taxon>
        <taxon>Imbroritus</taxon>
    </lineage>
</organism>
<accession>A0ACD3SR88</accession>
<name>A0ACD3SR88_9BURK</name>
<reference evidence="1" key="1">
    <citation type="submission" date="2019-05" db="EMBL/GenBank/DDBJ databases">
        <title>Revised genome assembly of Burkholderiaceae (previously Ralstonia) sp. PBA.</title>
        <authorList>
            <person name="Gan H.M."/>
        </authorList>
    </citation>
    <scope>NUCLEOTIDE SEQUENCE</scope>
    <source>
        <strain evidence="1">PBA</strain>
    </source>
</reference>
<protein>
    <submittedName>
        <fullName evidence="1">Phenylacetic acid catabolic family protein</fullName>
    </submittedName>
</protein>
<dbReference type="EMBL" id="AKCV02000015">
    <property type="protein sequence ID" value="TMS58667.1"/>
    <property type="molecule type" value="Genomic_DNA"/>
</dbReference>
<sequence>MKEELLEQGAMRDEEIRERSLQLRLRAGHQIESEEEMTPRYREVLVQTMLIAADLELMTLPSYFGALCNAPTLDDKISVASAIQDEMGHAQVMYRMLEDFGMDAQELIMGRPPEAFKSFELIEQDCGDYITCVVMMALGDRAGYTTTRDLEANCSFGPYTRSLRKVNYEERFHVTHGERWVRHFWNHSPRTRERVQAAVDLLFPMAASWFGTPDSMKKRTDQLTYRIRGLSNDELRQQWLNEVVPFCESVGIRIPAHFDTTEGRYVLSYEEPIAWDAEARQWNYENRITWPEKFAHWKKGGPIKRAGLERIQNERWGAALW</sequence>
<evidence type="ECO:0000313" key="2">
    <source>
        <dbReference type="Proteomes" id="UP000004277"/>
    </source>
</evidence>
<evidence type="ECO:0000313" key="1">
    <source>
        <dbReference type="EMBL" id="TMS58667.1"/>
    </source>
</evidence>